<dbReference type="InterPro" id="IPR003749">
    <property type="entry name" value="ThiS/MoaD-like"/>
</dbReference>
<dbReference type="SUPFAM" id="SSF54285">
    <property type="entry name" value="MoaD/ThiS"/>
    <property type="match status" value="1"/>
</dbReference>
<dbReference type="AlphaFoldDB" id="A0A5C7F5K5"/>
<keyword evidence="3" id="KW-0501">Molybdenum cofactor biosynthesis</keyword>
<dbReference type="RefSeq" id="WP_147803602.1">
    <property type="nucleotide sequence ID" value="NZ_CP144914.1"/>
</dbReference>
<keyword evidence="2" id="KW-0547">Nucleotide-binding</keyword>
<comment type="similarity">
    <text evidence="4">Belongs to the MoaD family.</text>
</comment>
<gene>
    <name evidence="13" type="primary">moaD</name>
    <name evidence="13" type="ORF">FTX54_011730</name>
</gene>
<evidence type="ECO:0000313" key="14">
    <source>
        <dbReference type="Proteomes" id="UP000321816"/>
    </source>
</evidence>
<dbReference type="Pfam" id="PF02597">
    <property type="entry name" value="ThiS"/>
    <property type="match status" value="1"/>
</dbReference>
<dbReference type="CDD" id="cd00754">
    <property type="entry name" value="Ubl_MoaD"/>
    <property type="match status" value="1"/>
</dbReference>
<reference evidence="13 14" key="1">
    <citation type="submission" date="2024-01" db="EMBL/GenBank/DDBJ databases">
        <title>Complete Genome Sequence of Alkalicoccus halolimnae BZ-SZ-XJ29T, a Moderately Halophilic Bacterium Isolated from a Salt Lake.</title>
        <authorList>
            <person name="Zhao B."/>
        </authorList>
    </citation>
    <scope>NUCLEOTIDE SEQUENCE [LARGE SCALE GENOMIC DNA]</scope>
    <source>
        <strain evidence="13 14">BZ-SZ-XJ29</strain>
    </source>
</reference>
<dbReference type="InterPro" id="IPR044672">
    <property type="entry name" value="MOCS2A"/>
</dbReference>
<comment type="subunit">
    <text evidence="7">Heterotetramer of 2 MoaD subunits and 2 MoaE subunits. Forms a stable heterotetrameric complex of 2 MoaD and 2 MoeB during adenylation of MoaD by MoeB. During catalysis MoaD shuttles between the two heterotetrameric complexes.</text>
</comment>
<evidence type="ECO:0000256" key="6">
    <source>
        <dbReference type="ARBA" id="ARBA00054425"/>
    </source>
</evidence>
<dbReference type="NCBIfam" id="TIGR01682">
    <property type="entry name" value="moaD"/>
    <property type="match status" value="1"/>
</dbReference>
<evidence type="ECO:0000256" key="4">
    <source>
        <dbReference type="ARBA" id="ARBA00024200"/>
    </source>
</evidence>
<evidence type="ECO:0000256" key="5">
    <source>
        <dbReference type="ARBA" id="ARBA00024247"/>
    </source>
</evidence>
<evidence type="ECO:0000256" key="7">
    <source>
        <dbReference type="ARBA" id="ARBA00063099"/>
    </source>
</evidence>
<evidence type="ECO:0000256" key="1">
    <source>
        <dbReference type="ARBA" id="ARBA00005046"/>
    </source>
</evidence>
<proteinExistence type="inferred from homology"/>
<dbReference type="PANTHER" id="PTHR33359:SF1">
    <property type="entry name" value="MOLYBDOPTERIN SYNTHASE SULFUR CARRIER SUBUNIT"/>
    <property type="match status" value="1"/>
</dbReference>
<dbReference type="KEGG" id="ahal:FTX54_011730"/>
<dbReference type="PANTHER" id="PTHR33359">
    <property type="entry name" value="MOLYBDOPTERIN SYNTHASE SULFUR CARRIER SUBUNIT"/>
    <property type="match status" value="1"/>
</dbReference>
<dbReference type="GO" id="GO:0000166">
    <property type="term" value="F:nucleotide binding"/>
    <property type="evidence" value="ECO:0007669"/>
    <property type="project" value="UniProtKB-KW"/>
</dbReference>
<evidence type="ECO:0000256" key="9">
    <source>
        <dbReference type="ARBA" id="ARBA00076711"/>
    </source>
</evidence>
<dbReference type="EMBL" id="CP144914">
    <property type="protein sequence ID" value="WWD79089.1"/>
    <property type="molecule type" value="Genomic_DNA"/>
</dbReference>
<sequence>MIKVLFFAGMQEAAGTSEMTWDRETVTVEEVRKHVQEVYPQLVQAGVVPVAVNEEFAGEEDPVQAGDTVAFIPPVSGG</sequence>
<keyword evidence="14" id="KW-1185">Reference proteome</keyword>
<evidence type="ECO:0000256" key="10">
    <source>
        <dbReference type="ARBA" id="ARBA00077809"/>
    </source>
</evidence>
<dbReference type="InterPro" id="IPR016155">
    <property type="entry name" value="Mopterin_synth/thiamin_S_b"/>
</dbReference>
<evidence type="ECO:0000313" key="13">
    <source>
        <dbReference type="EMBL" id="WWD79089.1"/>
    </source>
</evidence>
<dbReference type="OrthoDB" id="9801945at2"/>
<dbReference type="Gene3D" id="3.10.20.30">
    <property type="match status" value="1"/>
</dbReference>
<dbReference type="Proteomes" id="UP000321816">
    <property type="component" value="Chromosome"/>
</dbReference>
<comment type="pathway">
    <text evidence="1">Cofactor biosynthesis; molybdopterin biosynthesis.</text>
</comment>
<organism evidence="13 14">
    <name type="scientific">Alkalicoccus halolimnae</name>
    <dbReference type="NCBI Taxonomy" id="1667239"/>
    <lineage>
        <taxon>Bacteria</taxon>
        <taxon>Bacillati</taxon>
        <taxon>Bacillota</taxon>
        <taxon>Bacilli</taxon>
        <taxon>Bacillales</taxon>
        <taxon>Bacillaceae</taxon>
        <taxon>Alkalicoccus</taxon>
    </lineage>
</organism>
<dbReference type="FunFam" id="3.10.20.30:FF:000010">
    <property type="entry name" value="Molybdopterin synthase sulfur carrier subunit"/>
    <property type="match status" value="1"/>
</dbReference>
<name>A0A5C7F5K5_9BACI</name>
<evidence type="ECO:0000256" key="12">
    <source>
        <dbReference type="ARBA" id="ARBA00078992"/>
    </source>
</evidence>
<accession>A0A5C7F5K5</accession>
<dbReference type="GO" id="GO:0006777">
    <property type="term" value="P:Mo-molybdopterin cofactor biosynthetic process"/>
    <property type="evidence" value="ECO:0007669"/>
    <property type="project" value="UniProtKB-KW"/>
</dbReference>
<comment type="function">
    <text evidence="6">Involved in sulfur transfer in the conversion of molybdopterin precursor Z to molybdopterin.</text>
</comment>
<dbReference type="GO" id="GO:1990133">
    <property type="term" value="C:molybdopterin adenylyltransferase complex"/>
    <property type="evidence" value="ECO:0007669"/>
    <property type="project" value="TreeGrafter"/>
</dbReference>
<evidence type="ECO:0000256" key="11">
    <source>
        <dbReference type="ARBA" id="ARBA00078020"/>
    </source>
</evidence>
<dbReference type="InterPro" id="IPR012675">
    <property type="entry name" value="Beta-grasp_dom_sf"/>
</dbReference>
<evidence type="ECO:0000256" key="8">
    <source>
        <dbReference type="ARBA" id="ARBA00075076"/>
    </source>
</evidence>
<protein>
    <recommendedName>
        <fullName evidence="5">Molybdopterin synthase sulfur carrier subunit</fullName>
    </recommendedName>
    <alternativeName>
        <fullName evidence="11">MPT synthase subunit 1</fullName>
    </alternativeName>
    <alternativeName>
        <fullName evidence="8">Molybdenum cofactor biosynthesis protein D</fullName>
    </alternativeName>
    <alternativeName>
        <fullName evidence="10">Molybdopterin-converting factor small subunit</fullName>
    </alternativeName>
    <alternativeName>
        <fullName evidence="9">Molybdopterin-converting factor subunit 1</fullName>
    </alternativeName>
    <alternativeName>
        <fullName evidence="12">Sulfur carrier protein MoaD</fullName>
    </alternativeName>
</protein>
<evidence type="ECO:0000256" key="2">
    <source>
        <dbReference type="ARBA" id="ARBA00022741"/>
    </source>
</evidence>
<evidence type="ECO:0000256" key="3">
    <source>
        <dbReference type="ARBA" id="ARBA00023150"/>
    </source>
</evidence>